<evidence type="ECO:0000313" key="1">
    <source>
        <dbReference type="EMBL" id="TCO14167.1"/>
    </source>
</evidence>
<keyword evidence="2" id="KW-1185">Reference proteome</keyword>
<proteinExistence type="predicted"/>
<dbReference type="EMBL" id="SLWL01000004">
    <property type="protein sequence ID" value="TCO14167.1"/>
    <property type="molecule type" value="Genomic_DNA"/>
</dbReference>
<dbReference type="SUPFAM" id="SSF109604">
    <property type="entry name" value="HD-domain/PDEase-like"/>
    <property type="match status" value="1"/>
</dbReference>
<dbReference type="Proteomes" id="UP000294881">
    <property type="component" value="Unassembled WGS sequence"/>
</dbReference>
<reference evidence="1 2" key="1">
    <citation type="submission" date="2019-03" db="EMBL/GenBank/DDBJ databases">
        <title>Genomic Encyclopedia of Type Strains, Phase IV (KMG-IV): sequencing the most valuable type-strain genomes for metagenomic binning, comparative biology and taxonomic classification.</title>
        <authorList>
            <person name="Goeker M."/>
        </authorList>
    </citation>
    <scope>NUCLEOTIDE SEQUENCE [LARGE SCALE GENOMIC DNA]</scope>
    <source>
        <strain evidence="1 2">DSM 22958</strain>
    </source>
</reference>
<dbReference type="AlphaFoldDB" id="A0A4R2GUK6"/>
<comment type="caution">
    <text evidence="1">The sequence shown here is derived from an EMBL/GenBank/DDBJ whole genome shotgun (WGS) entry which is preliminary data.</text>
</comment>
<evidence type="ECO:0000313" key="2">
    <source>
        <dbReference type="Proteomes" id="UP000294881"/>
    </source>
</evidence>
<name>A0A4R2GUK6_9HYPH</name>
<protein>
    <submittedName>
        <fullName evidence="1">HD domain-containing protein</fullName>
    </submittedName>
</protein>
<dbReference type="RefSeq" id="WP_132004961.1">
    <property type="nucleotide sequence ID" value="NZ_JBHUNN010000002.1"/>
</dbReference>
<dbReference type="OrthoDB" id="9802385at2"/>
<organism evidence="1 2">
    <name type="scientific">Camelimonas lactis</name>
    <dbReference type="NCBI Taxonomy" id="659006"/>
    <lineage>
        <taxon>Bacteria</taxon>
        <taxon>Pseudomonadati</taxon>
        <taxon>Pseudomonadota</taxon>
        <taxon>Alphaproteobacteria</taxon>
        <taxon>Hyphomicrobiales</taxon>
        <taxon>Chelatococcaceae</taxon>
        <taxon>Camelimonas</taxon>
    </lineage>
</organism>
<gene>
    <name evidence="1" type="ORF">EV666_104119</name>
</gene>
<dbReference type="Gene3D" id="1.10.3210.10">
    <property type="entry name" value="Hypothetical protein af1432"/>
    <property type="match status" value="1"/>
</dbReference>
<sequence length="136" mass="14771">MIGLNEAITLAVSAHAGQTDKSGEPYILHVLRVMLAQKDVEAMTVAALHDIVEDTSITLADLEEAGWSARVVAAVDALTHRDGEDYFDFTRRAASDELAKPVKIADLRDNLRQATDVGAQDRRARYLKALALLGEA</sequence>
<accession>A0A4R2GUK6</accession>